<dbReference type="GO" id="GO:0008381">
    <property type="term" value="F:mechanosensitive monoatomic ion channel activity"/>
    <property type="evidence" value="ECO:0007669"/>
    <property type="project" value="TreeGrafter"/>
</dbReference>
<dbReference type="VEuPathDB" id="FungiDB:PC110_g7089"/>
<proteinExistence type="predicted"/>
<dbReference type="Proteomes" id="UP000251314">
    <property type="component" value="Unassembled WGS sequence"/>
</dbReference>
<evidence type="ECO:0000313" key="3">
    <source>
        <dbReference type="EMBL" id="KAG2860660.1"/>
    </source>
</evidence>
<feature type="transmembrane region" description="Helical" evidence="2">
    <location>
        <begin position="671"/>
        <end position="700"/>
    </location>
</feature>
<feature type="transmembrane region" description="Helical" evidence="2">
    <location>
        <begin position="847"/>
        <end position="866"/>
    </location>
</feature>
<evidence type="ECO:0000313" key="4">
    <source>
        <dbReference type="EMBL" id="KAG2930137.1"/>
    </source>
</evidence>
<dbReference type="InterPro" id="IPR038900">
    <property type="entry name" value="TMC"/>
</dbReference>
<dbReference type="EMBL" id="RCML01000155">
    <property type="protein sequence ID" value="KAG2988328.1"/>
    <property type="molecule type" value="Genomic_DNA"/>
</dbReference>
<dbReference type="Proteomes" id="UP000697107">
    <property type="component" value="Unassembled WGS sequence"/>
</dbReference>
<feature type="transmembrane region" description="Helical" evidence="2">
    <location>
        <begin position="308"/>
        <end position="327"/>
    </location>
</feature>
<organism evidence="8 9">
    <name type="scientific">Phytophthora cactorum</name>
    <dbReference type="NCBI Taxonomy" id="29920"/>
    <lineage>
        <taxon>Eukaryota</taxon>
        <taxon>Sar</taxon>
        <taxon>Stramenopiles</taxon>
        <taxon>Oomycota</taxon>
        <taxon>Peronosporomycetes</taxon>
        <taxon>Peronosporales</taxon>
        <taxon>Peronosporaceae</taxon>
        <taxon>Phytophthora</taxon>
    </lineage>
</organism>
<name>A0A329SIR7_9STRA</name>
<keyword evidence="2" id="KW-1133">Transmembrane helix</keyword>
<accession>A0A329SIR7</accession>
<evidence type="ECO:0000313" key="8">
    <source>
        <dbReference type="EMBL" id="RAW36629.1"/>
    </source>
</evidence>
<evidence type="ECO:0000313" key="5">
    <source>
        <dbReference type="EMBL" id="KAG2946404.1"/>
    </source>
</evidence>
<comment type="caution">
    <text evidence="8">The sequence shown here is derived from an EMBL/GenBank/DDBJ whole genome shotgun (WGS) entry which is preliminary data.</text>
</comment>
<dbReference type="EMBL" id="RCMG01000177">
    <property type="protein sequence ID" value="KAG2860660.1"/>
    <property type="molecule type" value="Genomic_DNA"/>
</dbReference>
<dbReference type="OrthoDB" id="1936208at2759"/>
<dbReference type="PANTHER" id="PTHR23302">
    <property type="entry name" value="TRANSMEMBRANE CHANNEL-RELATED"/>
    <property type="match status" value="1"/>
</dbReference>
<evidence type="ECO:0000256" key="2">
    <source>
        <dbReference type="SAM" id="Phobius"/>
    </source>
</evidence>
<feature type="coiled-coil region" evidence="1">
    <location>
        <begin position="104"/>
        <end position="138"/>
    </location>
</feature>
<feature type="transmembrane region" description="Helical" evidence="2">
    <location>
        <begin position="495"/>
        <end position="513"/>
    </location>
</feature>
<dbReference type="AlphaFoldDB" id="A0A329SIR7"/>
<dbReference type="EMBL" id="MJFZ01000133">
    <property type="protein sequence ID" value="RAW36629.1"/>
    <property type="molecule type" value="Genomic_DNA"/>
</dbReference>
<feature type="transmembrane region" description="Helical" evidence="2">
    <location>
        <begin position="252"/>
        <end position="277"/>
    </location>
</feature>
<dbReference type="Proteomes" id="UP000736787">
    <property type="component" value="Unassembled WGS sequence"/>
</dbReference>
<dbReference type="PANTHER" id="PTHR23302:SF24">
    <property type="entry name" value="TMC DOMAIN-CONTAINING PROTEIN"/>
    <property type="match status" value="1"/>
</dbReference>
<dbReference type="Proteomes" id="UP000774804">
    <property type="component" value="Unassembled WGS sequence"/>
</dbReference>
<protein>
    <submittedName>
        <fullName evidence="8">Uncharacterized protein</fullName>
    </submittedName>
</protein>
<reference evidence="3" key="2">
    <citation type="submission" date="2018-10" db="EMBL/GenBank/DDBJ databases">
        <title>Effector identification in a new, highly contiguous assembly of the strawberry crown rot pathogen Phytophthora cactorum.</title>
        <authorList>
            <person name="Armitage A.D."/>
            <person name="Nellist C.F."/>
            <person name="Bates H."/>
            <person name="Vickerstaff R.J."/>
            <person name="Harrison R.J."/>
        </authorList>
    </citation>
    <scope>NUCLEOTIDE SEQUENCE</scope>
    <source>
        <strain evidence="3">15-7</strain>
        <strain evidence="4">4032</strain>
        <strain evidence="5">4040</strain>
        <strain evidence="6">P415</strain>
        <strain evidence="7">P421</strain>
    </source>
</reference>
<feature type="transmembrane region" description="Helical" evidence="2">
    <location>
        <begin position="447"/>
        <end position="467"/>
    </location>
</feature>
<dbReference type="Proteomes" id="UP000760860">
    <property type="component" value="Unassembled WGS sequence"/>
</dbReference>
<reference evidence="8 9" key="1">
    <citation type="submission" date="2018-01" db="EMBL/GenBank/DDBJ databases">
        <title>Draft genome of the strawberry crown rot pathogen Phytophthora cactorum.</title>
        <authorList>
            <person name="Armitage A.D."/>
            <person name="Lysoe E."/>
            <person name="Nellist C.F."/>
            <person name="Harrison R.J."/>
            <person name="Brurberg M.B."/>
        </authorList>
    </citation>
    <scope>NUCLEOTIDE SEQUENCE [LARGE SCALE GENOMIC DNA]</scope>
    <source>
        <strain evidence="8 9">10300</strain>
    </source>
</reference>
<feature type="transmembrane region" description="Helical" evidence="2">
    <location>
        <begin position="406"/>
        <end position="427"/>
    </location>
</feature>
<dbReference type="EMBL" id="RCMV01000691">
    <property type="protein sequence ID" value="KAG3213874.1"/>
    <property type="molecule type" value="Genomic_DNA"/>
</dbReference>
<sequence>MQDDVDDVPGFSGMRNSLSLETIEASVDKQVAKLTALSTDGSDWSIANYESDEEDDANDSEMTTEGFASHQPQYRQILVAKKLKLLEKQLQHRDRMLQRFQAAQTQAQATIANLQYELQLAQQELISAQEDWEEEKETILRFRGAAGGGGNNAMMQIKLGLGGTGGGRSRMTEMEAQRQREMRQQMLNGAADAQEMLEADLGDGKDRAAVKGIRLKWKKFRLFIRRRLYPFTRDIRQIEAQFGSSVASYFRFFGWIIMTFMVMSLPCFVFLVLHILYLTQQLSSTNWLAYSGVIPTFLQLPGYFPDEAFVYTVVLILMEVLLVLFTLRKWVAEDRMSKTVQAAENASEKPKYSRILLNAWDFSLTTQDQVSDLKKTIAEQVQLAMEEEKRAETIKSRTKKQRYILYVRRFVAFVFYMAIQAASWYLIILLTTQSSQIQLQIAEKAAIFAPYASSIVPAVVTVINAILPKLISLLTAIEKWDDVGFAIKAMVTRLYLAKILNVLIQMFSFALLLDPLLLTSTQNILGLFTFEGSTVRKNVMLKFKPEVYTCRAEQASAGLLTLVVTDFSVSKAMAISSPYVGVVINLLKRMWRRRREKRALAKQMELKTNSKVLPENVGMTEVAEKESPGHGDPDKLLISTKEAPTSQEIVVAPTTESLVTKSEFLVPQKMVALLYSCTIALVAIPLAPTTALLCLFLHIANFKFDKFILMHLQRKPANPWGAKDADSFFIKFYFCTVLIFLSFTHFFLLNTRLPKQCDIQDSNDDAICMPNSYNAAQKNCTIDPTRSSSSYFLYGPECLTGYPLCICEYACGPFIEVAKGYTPLLSYITSSGVASAFYSLVLGNNFVPWTLLFVFLLAIFFLRNSLTVYIMTTFQREQDVALTFSSLRRKIRQLENRLRLQKIGGGRASEAVGNEYIANH</sequence>
<feature type="transmembrane region" description="Helical" evidence="2">
    <location>
        <begin position="728"/>
        <end position="749"/>
    </location>
</feature>
<keyword evidence="9" id="KW-1185">Reference proteome</keyword>
<gene>
    <name evidence="8" type="ORF">PC110_g7089</name>
    <name evidence="3" type="ORF">PC113_g7860</name>
    <name evidence="4" type="ORF">PC115_g6660</name>
    <name evidence="5" type="ORF">PC117_g7686</name>
    <name evidence="6" type="ORF">PC118_g6791</name>
    <name evidence="7" type="ORF">PC129_g15209</name>
</gene>
<evidence type="ECO:0000313" key="7">
    <source>
        <dbReference type="EMBL" id="KAG3213874.1"/>
    </source>
</evidence>
<dbReference type="EMBL" id="RCMI01000150">
    <property type="protein sequence ID" value="KAG2930137.1"/>
    <property type="molecule type" value="Genomic_DNA"/>
</dbReference>
<keyword evidence="2" id="KW-0812">Transmembrane</keyword>
<feature type="transmembrane region" description="Helical" evidence="2">
    <location>
        <begin position="569"/>
        <end position="587"/>
    </location>
</feature>
<evidence type="ECO:0000313" key="6">
    <source>
        <dbReference type="EMBL" id="KAG2988328.1"/>
    </source>
</evidence>
<dbReference type="Proteomes" id="UP000735874">
    <property type="component" value="Unassembled WGS sequence"/>
</dbReference>
<keyword evidence="1" id="KW-0175">Coiled coil</keyword>
<dbReference type="GO" id="GO:0005886">
    <property type="term" value="C:plasma membrane"/>
    <property type="evidence" value="ECO:0007669"/>
    <property type="project" value="InterPro"/>
</dbReference>
<evidence type="ECO:0000256" key="1">
    <source>
        <dbReference type="SAM" id="Coils"/>
    </source>
</evidence>
<feature type="transmembrane region" description="Helical" evidence="2">
    <location>
        <begin position="824"/>
        <end position="841"/>
    </location>
</feature>
<evidence type="ECO:0000313" key="9">
    <source>
        <dbReference type="Proteomes" id="UP000251314"/>
    </source>
</evidence>
<dbReference type="EMBL" id="RCMK01000159">
    <property type="protein sequence ID" value="KAG2946404.1"/>
    <property type="molecule type" value="Genomic_DNA"/>
</dbReference>
<dbReference type="STRING" id="29920.A0A329SIR7"/>
<keyword evidence="2" id="KW-0472">Membrane</keyword>